<organism evidence="2 3">
    <name type="scientific">Artemia franciscana</name>
    <name type="common">Brine shrimp</name>
    <name type="synonym">Artemia sanfranciscana</name>
    <dbReference type="NCBI Taxonomy" id="6661"/>
    <lineage>
        <taxon>Eukaryota</taxon>
        <taxon>Metazoa</taxon>
        <taxon>Ecdysozoa</taxon>
        <taxon>Arthropoda</taxon>
        <taxon>Crustacea</taxon>
        <taxon>Branchiopoda</taxon>
        <taxon>Anostraca</taxon>
        <taxon>Artemiidae</taxon>
        <taxon>Artemia</taxon>
    </lineage>
</organism>
<evidence type="ECO:0000256" key="1">
    <source>
        <dbReference type="SAM" id="SignalP"/>
    </source>
</evidence>
<keyword evidence="1" id="KW-0732">Signal</keyword>
<comment type="caution">
    <text evidence="2">The sequence shown here is derived from an EMBL/GenBank/DDBJ whole genome shotgun (WGS) entry which is preliminary data.</text>
</comment>
<evidence type="ECO:0000313" key="3">
    <source>
        <dbReference type="Proteomes" id="UP001187531"/>
    </source>
</evidence>
<feature type="non-terminal residue" evidence="2">
    <location>
        <position position="226"/>
    </location>
</feature>
<reference evidence="2" key="1">
    <citation type="submission" date="2023-07" db="EMBL/GenBank/DDBJ databases">
        <title>Chromosome-level genome assembly of Artemia franciscana.</title>
        <authorList>
            <person name="Jo E."/>
        </authorList>
    </citation>
    <scope>NUCLEOTIDE SEQUENCE</scope>
    <source>
        <tissue evidence="2">Whole body</tissue>
    </source>
</reference>
<dbReference type="EMBL" id="JAVRJZ010000002">
    <property type="protein sequence ID" value="KAK2725963.1"/>
    <property type="molecule type" value="Genomic_DNA"/>
</dbReference>
<dbReference type="Proteomes" id="UP001187531">
    <property type="component" value="Unassembled WGS sequence"/>
</dbReference>
<feature type="signal peptide" evidence="1">
    <location>
        <begin position="1"/>
        <end position="20"/>
    </location>
</feature>
<accession>A0AA88IB31</accession>
<evidence type="ECO:0000313" key="2">
    <source>
        <dbReference type="EMBL" id="KAK2725963.1"/>
    </source>
</evidence>
<dbReference type="AlphaFoldDB" id="A0AA88IB31"/>
<name>A0AA88IB31_ARTSF</name>
<protein>
    <submittedName>
        <fullName evidence="2">Uncharacterized protein</fullName>
    </submittedName>
</protein>
<sequence length="226" mass="24825">VYLQLAMVYLCLAAVSCLSALKIKTGESNGLDVTGGSGSSGNTWAALHKGKTSQHPGQGDMFTTGGINSQRYNSLNNVAPQIGGYGSSYSRPSGGGWLHPENSNYYTYPQAPGSNPQYYTNHMMNYIEPKPKPCYEAISRPSHQRQPPYLAQSPDHNIFEAFNAWNQKVKTAIGQKSFFSLHHHQQELPRFQTPKPVAQASHSINYPQPVRVAQTWEAVPPSPAYG</sequence>
<proteinExistence type="predicted"/>
<gene>
    <name evidence="2" type="ORF">QYM36_000441</name>
</gene>
<keyword evidence="3" id="KW-1185">Reference proteome</keyword>
<feature type="chain" id="PRO_5041693042" evidence="1">
    <location>
        <begin position="21"/>
        <end position="226"/>
    </location>
</feature>